<sequence length="355" mass="39550">MSVRSGKSASHRAATRKNTPDKDAVSSIYSKLLSPLVSTALHDLNYFDHHDPKISDNELRGRLEKFLQSNQHIKSVRRVVCECRSLDVNNEAVSQIRAWERSAGRSPSIATSRRSIEHPVQTSVPAPVFEKNQEVNLIEGLLSEDIEASPSNPRMPVLVPFLVQHHVCLAVQSAMEAVCFAVVQNHKPKLLRERRWDCPEAASLPAWLDAISGGLDDSALPAHIFGDWRARCALALHEAAVERRRLSYDVLRQGIRAVLGIMQSLPAETLAPAQVYAQNVCLVAKQLRDQMRGLESIASECQASLDENLAQIAARRAELDLEESKARQQARDAMAEYEAKWDAEYKATMSAQETF</sequence>
<comment type="caution">
    <text evidence="2">The sequence shown here is derived from an EMBL/GenBank/DDBJ whole genome shotgun (WGS) entry which is preliminary data.</text>
</comment>
<reference evidence="2 3" key="1">
    <citation type="journal article" date="2019" name="Appl. Microbiol. Biotechnol.">
        <title>Genome sequence of Isaria javanica and comparative genome analysis insights into family S53 peptidase evolution in fungal entomopathogens.</title>
        <authorList>
            <person name="Lin R."/>
            <person name="Zhang X."/>
            <person name="Xin B."/>
            <person name="Zou M."/>
            <person name="Gao Y."/>
            <person name="Qin F."/>
            <person name="Hu Q."/>
            <person name="Xie B."/>
            <person name="Cheng X."/>
        </authorList>
    </citation>
    <scope>NUCLEOTIDE SEQUENCE [LARGE SCALE GENOMIC DNA]</scope>
    <source>
        <strain evidence="2 3">IJ1G</strain>
    </source>
</reference>
<evidence type="ECO:0000256" key="1">
    <source>
        <dbReference type="SAM" id="MobiDB-lite"/>
    </source>
</evidence>
<dbReference type="OrthoDB" id="5324651at2759"/>
<evidence type="ECO:0000313" key="2">
    <source>
        <dbReference type="EMBL" id="TQV93016.1"/>
    </source>
</evidence>
<dbReference type="Proteomes" id="UP000315783">
    <property type="component" value="Unassembled WGS sequence"/>
</dbReference>
<feature type="region of interest" description="Disordered" evidence="1">
    <location>
        <begin position="1"/>
        <end position="24"/>
    </location>
</feature>
<evidence type="ECO:0000313" key="3">
    <source>
        <dbReference type="Proteomes" id="UP000315783"/>
    </source>
</evidence>
<dbReference type="AlphaFoldDB" id="A0A545VT62"/>
<proteinExistence type="predicted"/>
<dbReference type="EMBL" id="SPUK01000013">
    <property type="protein sequence ID" value="TQV93016.1"/>
    <property type="molecule type" value="Genomic_DNA"/>
</dbReference>
<gene>
    <name evidence="2" type="ORF">IF1G_08319</name>
</gene>
<accession>A0A545VT62</accession>
<protein>
    <submittedName>
        <fullName evidence="2">Ubiquinol-cytochrome-c reductase cytochrome c1</fullName>
    </submittedName>
</protein>
<dbReference type="STRING" id="43265.A0A545VT62"/>
<keyword evidence="3" id="KW-1185">Reference proteome</keyword>
<name>A0A545VT62_9HYPO</name>
<organism evidence="2 3">
    <name type="scientific">Cordyceps javanica</name>
    <dbReference type="NCBI Taxonomy" id="43265"/>
    <lineage>
        <taxon>Eukaryota</taxon>
        <taxon>Fungi</taxon>
        <taxon>Dikarya</taxon>
        <taxon>Ascomycota</taxon>
        <taxon>Pezizomycotina</taxon>
        <taxon>Sordariomycetes</taxon>
        <taxon>Hypocreomycetidae</taxon>
        <taxon>Hypocreales</taxon>
        <taxon>Cordycipitaceae</taxon>
        <taxon>Cordyceps</taxon>
    </lineage>
</organism>